<dbReference type="EMBL" id="CP130953">
    <property type="protein sequence ID" value="WLF44542.1"/>
    <property type="molecule type" value="Genomic_DNA"/>
</dbReference>
<dbReference type="GO" id="GO:0003677">
    <property type="term" value="F:DNA binding"/>
    <property type="evidence" value="ECO:0007669"/>
    <property type="project" value="UniProtKB-KW"/>
</dbReference>
<dbReference type="PANTHER" id="PTHR44688:SF16">
    <property type="entry name" value="DNA-BINDING TRANSCRIPTIONAL ACTIVATOR DEVR_DOSR"/>
    <property type="match status" value="1"/>
</dbReference>
<dbReference type="InterPro" id="IPR036388">
    <property type="entry name" value="WH-like_DNA-bd_sf"/>
</dbReference>
<feature type="domain" description="HTH luxR-type" evidence="4">
    <location>
        <begin position="332"/>
        <end position="397"/>
    </location>
</feature>
<dbReference type="Pfam" id="PF01590">
    <property type="entry name" value="GAF"/>
    <property type="match status" value="1"/>
</dbReference>
<evidence type="ECO:0000256" key="2">
    <source>
        <dbReference type="ARBA" id="ARBA00023125"/>
    </source>
</evidence>
<reference evidence="6" key="2">
    <citation type="submission" date="2023-07" db="EMBL/GenBank/DDBJ databases">
        <title>Genomic analysis of Rhodococcus opacus VOC-14 with glycol ethers degradation activity.</title>
        <authorList>
            <person name="Narkevich D.A."/>
            <person name="Hlushen A.M."/>
            <person name="Akhremchuk A.E."/>
            <person name="Sikolenko M.A."/>
            <person name="Valentovich L.N."/>
        </authorList>
    </citation>
    <scope>NUCLEOTIDE SEQUENCE</scope>
    <source>
        <strain evidence="6">VOC-14</strain>
    </source>
</reference>
<dbReference type="SUPFAM" id="SSF46894">
    <property type="entry name" value="C-terminal effector domain of the bipartite response regulators"/>
    <property type="match status" value="1"/>
</dbReference>
<name>A0AAX3Y8X0_RHOOP</name>
<protein>
    <submittedName>
        <fullName evidence="6">LuxR C-terminal-related transcriptional regulator</fullName>
    </submittedName>
</protein>
<dbReference type="CDD" id="cd06170">
    <property type="entry name" value="LuxR_C_like"/>
    <property type="match status" value="1"/>
</dbReference>
<evidence type="ECO:0000256" key="1">
    <source>
        <dbReference type="ARBA" id="ARBA00023015"/>
    </source>
</evidence>
<dbReference type="Pfam" id="PF00196">
    <property type="entry name" value="GerE"/>
    <property type="match status" value="1"/>
</dbReference>
<dbReference type="PROSITE" id="PS50043">
    <property type="entry name" value="HTH_LUXR_2"/>
    <property type="match status" value="1"/>
</dbReference>
<dbReference type="SUPFAM" id="SSF55781">
    <property type="entry name" value="GAF domain-like"/>
    <property type="match status" value="1"/>
</dbReference>
<dbReference type="RefSeq" id="WP_269592769.1">
    <property type="nucleotide sequence ID" value="NZ_CP130953.1"/>
</dbReference>
<reference evidence="5" key="1">
    <citation type="submission" date="2022-12" db="EMBL/GenBank/DDBJ databases">
        <authorList>
            <person name="Krivoruchko A.V."/>
            <person name="Elkin A."/>
        </authorList>
    </citation>
    <scope>NUCLEOTIDE SEQUENCE</scope>
    <source>
        <strain evidence="5">IEGM 249</strain>
    </source>
</reference>
<keyword evidence="3" id="KW-0804">Transcription</keyword>
<gene>
    <name evidence="5" type="ORF">O4328_41405</name>
    <name evidence="6" type="ORF">Q5707_21555</name>
</gene>
<organism evidence="6 8">
    <name type="scientific">Rhodococcus opacus</name>
    <name type="common">Nocardia opaca</name>
    <dbReference type="NCBI Taxonomy" id="37919"/>
    <lineage>
        <taxon>Bacteria</taxon>
        <taxon>Bacillati</taxon>
        <taxon>Actinomycetota</taxon>
        <taxon>Actinomycetes</taxon>
        <taxon>Mycobacteriales</taxon>
        <taxon>Nocardiaceae</taxon>
        <taxon>Rhodococcus</taxon>
    </lineage>
</organism>
<dbReference type="InterPro" id="IPR003018">
    <property type="entry name" value="GAF"/>
</dbReference>
<dbReference type="Proteomes" id="UP001231166">
    <property type="component" value="Chromosome"/>
</dbReference>
<dbReference type="PANTHER" id="PTHR44688">
    <property type="entry name" value="DNA-BINDING TRANSCRIPTIONAL ACTIVATOR DEVR_DOSR"/>
    <property type="match status" value="1"/>
</dbReference>
<dbReference type="Gene3D" id="3.30.450.40">
    <property type="match status" value="1"/>
</dbReference>
<dbReference type="Gene3D" id="1.10.10.10">
    <property type="entry name" value="Winged helix-like DNA-binding domain superfamily/Winged helix DNA-binding domain"/>
    <property type="match status" value="1"/>
</dbReference>
<keyword evidence="1" id="KW-0805">Transcription regulation</keyword>
<keyword evidence="2" id="KW-0238">DNA-binding</keyword>
<dbReference type="InterPro" id="IPR016032">
    <property type="entry name" value="Sig_transdc_resp-reg_C-effctor"/>
</dbReference>
<dbReference type="AlphaFoldDB" id="A0AAX3Y8X0"/>
<accession>A0AAX3Y8X0</accession>
<dbReference type="PRINTS" id="PR00038">
    <property type="entry name" value="HTHLUXR"/>
</dbReference>
<dbReference type="GO" id="GO:0006355">
    <property type="term" value="P:regulation of DNA-templated transcription"/>
    <property type="evidence" value="ECO:0007669"/>
    <property type="project" value="InterPro"/>
</dbReference>
<evidence type="ECO:0000256" key="3">
    <source>
        <dbReference type="ARBA" id="ARBA00023163"/>
    </source>
</evidence>
<evidence type="ECO:0000313" key="8">
    <source>
        <dbReference type="Proteomes" id="UP001231166"/>
    </source>
</evidence>
<proteinExistence type="predicted"/>
<evidence type="ECO:0000313" key="6">
    <source>
        <dbReference type="EMBL" id="WLF44542.1"/>
    </source>
</evidence>
<dbReference type="InterPro" id="IPR000792">
    <property type="entry name" value="Tscrpt_reg_LuxR_C"/>
</dbReference>
<evidence type="ECO:0000313" key="5">
    <source>
        <dbReference type="EMBL" id="MCZ4590017.1"/>
    </source>
</evidence>
<keyword evidence="7" id="KW-1185">Reference proteome</keyword>
<dbReference type="Proteomes" id="UP001066327">
    <property type="component" value="Unassembled WGS sequence"/>
</dbReference>
<evidence type="ECO:0000259" key="4">
    <source>
        <dbReference type="PROSITE" id="PS50043"/>
    </source>
</evidence>
<dbReference type="EMBL" id="JAPWIS010000040">
    <property type="protein sequence ID" value="MCZ4590017.1"/>
    <property type="molecule type" value="Genomic_DNA"/>
</dbReference>
<sequence>MDVPGLFANHHRIFQPQKTDSQVLLMTQPSTLDQRTRHFAKAMQSALTRAEVASAFLGTARDVIDSGAIGLFQMNAESGHVEEMHGAIGLHQINHQISNDARNGAAVPVDLPVAFVDEYETIGRPDDPVLDHVIQAHAPIDSSRLGSGTWERSGARAALRVGGFEHSMEAPIVVRGRLVGTINFARAEHQAPFAIDDLTAAGIVAEHLSLAIERAKRFDECATKAVVYENALDRLPQGMVIADLDGSIVYRNRAALRDCIRPSADGGITEVDPVSQAIAVVSSQFRSDGKRVSVQKIDDGRNRLLLKTFRLADRADSTVTLIFSLNEQTDHRLPNLSILTEREQEIAQLVSEGLTTKQIASRAFISDNTVKQHLKRIFTKTDVNNRAELVQLIWRSTPQI</sequence>
<dbReference type="SMART" id="SM00421">
    <property type="entry name" value="HTH_LUXR"/>
    <property type="match status" value="1"/>
</dbReference>
<evidence type="ECO:0000313" key="7">
    <source>
        <dbReference type="Proteomes" id="UP001066327"/>
    </source>
</evidence>
<dbReference type="InterPro" id="IPR029016">
    <property type="entry name" value="GAF-like_dom_sf"/>
</dbReference>